<dbReference type="OrthoDB" id="7451414at2"/>
<organism evidence="1 2">
    <name type="scientific">Sphingopyxis fribergensis</name>
    <dbReference type="NCBI Taxonomy" id="1515612"/>
    <lineage>
        <taxon>Bacteria</taxon>
        <taxon>Pseudomonadati</taxon>
        <taxon>Pseudomonadota</taxon>
        <taxon>Alphaproteobacteria</taxon>
        <taxon>Sphingomonadales</taxon>
        <taxon>Sphingomonadaceae</taxon>
        <taxon>Sphingopyxis</taxon>
    </lineage>
</organism>
<evidence type="ECO:0000313" key="2">
    <source>
        <dbReference type="Proteomes" id="UP000030907"/>
    </source>
</evidence>
<name>A0A0A7PN33_9SPHN</name>
<accession>A0A0A7PN33</accession>
<dbReference type="Proteomes" id="UP000030907">
    <property type="component" value="Chromosome"/>
</dbReference>
<reference evidence="1 2" key="1">
    <citation type="journal article" date="2015" name="Int. J. Syst. Evol. Microbiol.">
        <title>Description of Sphingopyxis fribergensis sp. nov. - a soil bacterium with the ability to degrade styrene and phenylacetic acid.</title>
        <authorList>
            <person name="Oelschlagel M."/>
            <person name="Ruckert C."/>
            <person name="Kalinowski J."/>
            <person name="Schmidt G."/>
            <person name="Schlomann M."/>
            <person name="Tischler D."/>
        </authorList>
    </citation>
    <scope>NUCLEOTIDE SEQUENCE [LARGE SCALE GENOMIC DNA]</scope>
    <source>
        <strain evidence="1 2">Kp5.2</strain>
    </source>
</reference>
<gene>
    <name evidence="1" type="ORF">SKP52_22975</name>
</gene>
<dbReference type="Pfam" id="PF04214">
    <property type="entry name" value="DUF411"/>
    <property type="match status" value="1"/>
</dbReference>
<evidence type="ECO:0000313" key="1">
    <source>
        <dbReference type="EMBL" id="AJA11440.1"/>
    </source>
</evidence>
<sequence length="72" mass="7947">MLGTIWTKNKGHVPTRHVDRAVEDKLRDMSGFAVPGMPRGSPNGNVEAFEVLTFGADRKAVVFHTDPREGIE</sequence>
<dbReference type="KEGG" id="sphk:SKP52_22975"/>
<dbReference type="HOGENOM" id="CLU_2720261_0_0_5"/>
<dbReference type="STRING" id="1515612.SKP52_22975"/>
<dbReference type="AlphaFoldDB" id="A0A0A7PN33"/>
<dbReference type="EMBL" id="CP009122">
    <property type="protein sequence ID" value="AJA11440.1"/>
    <property type="molecule type" value="Genomic_DNA"/>
</dbReference>
<proteinExistence type="predicted"/>
<keyword evidence="2" id="KW-1185">Reference proteome</keyword>
<dbReference type="InterPro" id="IPR007332">
    <property type="entry name" value="DUF411"/>
</dbReference>
<protein>
    <submittedName>
        <fullName evidence="1">Uncharacterized protein</fullName>
    </submittedName>
</protein>
<dbReference type="RefSeq" id="WP_077031244.1">
    <property type="nucleotide sequence ID" value="NZ_CP009122.1"/>
</dbReference>